<reference evidence="3 4" key="1">
    <citation type="submission" date="2020-09" db="EMBL/GenBank/DDBJ databases">
        <title>Sphingomonas sp., a new species isolated from pork steak.</title>
        <authorList>
            <person name="Heidler von Heilborn D."/>
        </authorList>
    </citation>
    <scope>NUCLEOTIDE SEQUENCE [LARGE SCALE GENOMIC DNA]</scope>
    <source>
        <strain evidence="4">S8-3T</strain>
    </source>
</reference>
<evidence type="ECO:0000256" key="2">
    <source>
        <dbReference type="SAM" id="Phobius"/>
    </source>
</evidence>
<dbReference type="Proteomes" id="UP000516148">
    <property type="component" value="Chromosome"/>
</dbReference>
<accession>A0A7H0LDN5</accession>
<dbReference type="RefSeq" id="WP_187760135.1">
    <property type="nucleotide sequence ID" value="NZ_CP061038.1"/>
</dbReference>
<keyword evidence="2" id="KW-0812">Transmembrane</keyword>
<name>A0A7H0LDN5_9SPHN</name>
<feature type="compositionally biased region" description="Basic and acidic residues" evidence="1">
    <location>
        <begin position="52"/>
        <end position="61"/>
    </location>
</feature>
<dbReference type="AlphaFoldDB" id="A0A7H0LDN5"/>
<keyword evidence="4" id="KW-1185">Reference proteome</keyword>
<organism evidence="3 4">
    <name type="scientific">Sphingomonas alpina</name>
    <dbReference type="NCBI Taxonomy" id="653931"/>
    <lineage>
        <taxon>Bacteria</taxon>
        <taxon>Pseudomonadati</taxon>
        <taxon>Pseudomonadota</taxon>
        <taxon>Alphaproteobacteria</taxon>
        <taxon>Sphingomonadales</taxon>
        <taxon>Sphingomonadaceae</taxon>
        <taxon>Sphingomonas</taxon>
    </lineage>
</organism>
<dbReference type="KEGG" id="spap:H3Z74_13325"/>
<evidence type="ECO:0000313" key="4">
    <source>
        <dbReference type="Proteomes" id="UP000516148"/>
    </source>
</evidence>
<dbReference type="EMBL" id="CP061038">
    <property type="protein sequence ID" value="QNQ07788.1"/>
    <property type="molecule type" value="Genomic_DNA"/>
</dbReference>
<sequence>MKFALIIVILAAIVAILYFTMRSRAPRKKKRSQFFSHTFDNSSAGRVPEAPPARDDGQLKL</sequence>
<keyword evidence="2" id="KW-1133">Transmembrane helix</keyword>
<proteinExistence type="predicted"/>
<evidence type="ECO:0000313" key="3">
    <source>
        <dbReference type="EMBL" id="QNQ07788.1"/>
    </source>
</evidence>
<keyword evidence="2" id="KW-0472">Membrane</keyword>
<feature type="transmembrane region" description="Helical" evidence="2">
    <location>
        <begin position="6"/>
        <end position="21"/>
    </location>
</feature>
<gene>
    <name evidence="3" type="ORF">H3Z74_13325</name>
</gene>
<evidence type="ECO:0000256" key="1">
    <source>
        <dbReference type="SAM" id="MobiDB-lite"/>
    </source>
</evidence>
<feature type="region of interest" description="Disordered" evidence="1">
    <location>
        <begin position="26"/>
        <end position="61"/>
    </location>
</feature>
<feature type="compositionally biased region" description="Polar residues" evidence="1">
    <location>
        <begin position="33"/>
        <end position="44"/>
    </location>
</feature>
<protein>
    <submittedName>
        <fullName evidence="3">Uncharacterized protein</fullName>
    </submittedName>
</protein>